<dbReference type="KEGG" id="mint:C7M51_02187"/>
<dbReference type="InterPro" id="IPR015854">
    <property type="entry name" value="ABC_transpr_LolD-like"/>
</dbReference>
<dbReference type="PROSITE" id="PS50893">
    <property type="entry name" value="ABC_TRANSPORTER_2"/>
    <property type="match status" value="1"/>
</dbReference>
<evidence type="ECO:0000259" key="4">
    <source>
        <dbReference type="PROSITE" id="PS50893"/>
    </source>
</evidence>
<sequence>MLCIRDMAIRRGGTQGYQVSLPELTLTQGEVVALTGPSGCGKSTLLEMMGAILRPQHLAEYRLGERDIAAPLLAEDEAALAMIRARELGFVLQHGGLLPWLSVWENIMLARRLVGLTATTPWLDTAIERLGIGPLLKQMPSRLSIGERQRVAFVRAIAHQPRLLLADEPTAALDPDNAGRLFALMIEMVQSLEMAAVIVSHDWQRVADFGLRGYRACMREGQSVFEAA</sequence>
<keyword evidence="2" id="KW-0547">Nucleotide-binding</keyword>
<reference evidence="5 6" key="1">
    <citation type="submission" date="2018-03" db="EMBL/GenBank/DDBJ databases">
        <title>Pantoea intestinalis SRCM103226 isolated form the mealworm.</title>
        <authorList>
            <person name="Jeong D.-Y."/>
            <person name="Kim J.W."/>
        </authorList>
    </citation>
    <scope>NUCLEOTIDE SEQUENCE [LARGE SCALE GENOMIC DNA]</scope>
    <source>
        <strain evidence="5 6">SRCM103226</strain>
    </source>
</reference>
<dbReference type="InterPro" id="IPR003439">
    <property type="entry name" value="ABC_transporter-like_ATP-bd"/>
</dbReference>
<dbReference type="PANTHER" id="PTHR24220:SF689">
    <property type="entry name" value="LIPOPROTEIN-RELEASING SYSTEM ATP-BINDING PROTEIN LOLD"/>
    <property type="match status" value="1"/>
</dbReference>
<evidence type="ECO:0000256" key="3">
    <source>
        <dbReference type="ARBA" id="ARBA00022840"/>
    </source>
</evidence>
<evidence type="ECO:0000256" key="2">
    <source>
        <dbReference type="ARBA" id="ARBA00022741"/>
    </source>
</evidence>
<organism evidence="5 6">
    <name type="scientific">Mixta intestinalis</name>
    <dbReference type="NCBI Taxonomy" id="1615494"/>
    <lineage>
        <taxon>Bacteria</taxon>
        <taxon>Pseudomonadati</taxon>
        <taxon>Pseudomonadota</taxon>
        <taxon>Gammaproteobacteria</taxon>
        <taxon>Enterobacterales</taxon>
        <taxon>Erwiniaceae</taxon>
        <taxon>Mixta</taxon>
    </lineage>
</organism>
<dbReference type="GO" id="GO:0089705">
    <property type="term" value="P:protein localization to outer membrane"/>
    <property type="evidence" value="ECO:0007669"/>
    <property type="project" value="TreeGrafter"/>
</dbReference>
<dbReference type="PANTHER" id="PTHR24220">
    <property type="entry name" value="IMPORT ATP-BINDING PROTEIN"/>
    <property type="match status" value="1"/>
</dbReference>
<keyword evidence="6" id="KW-1185">Reference proteome</keyword>
<dbReference type="AlphaFoldDB" id="A0A6P1Q0W1"/>
<comment type="similarity">
    <text evidence="1">Belongs to the ABC transporter superfamily. Drug exporter-2 (TC 3.A.1.117) family.</text>
</comment>
<dbReference type="InterPro" id="IPR003593">
    <property type="entry name" value="AAA+_ATPase"/>
</dbReference>
<feature type="domain" description="ABC transporter" evidence="4">
    <location>
        <begin position="4"/>
        <end position="228"/>
    </location>
</feature>
<dbReference type="GO" id="GO:0044874">
    <property type="term" value="P:lipoprotein localization to outer membrane"/>
    <property type="evidence" value="ECO:0007669"/>
    <property type="project" value="TreeGrafter"/>
</dbReference>
<evidence type="ECO:0000313" key="5">
    <source>
        <dbReference type="EMBL" id="QHM71894.1"/>
    </source>
</evidence>
<dbReference type="Pfam" id="PF00005">
    <property type="entry name" value="ABC_tran"/>
    <property type="match status" value="1"/>
</dbReference>
<gene>
    <name evidence="5" type="primary">yknY</name>
    <name evidence="5" type="ORF">C7M51_02187</name>
</gene>
<protein>
    <submittedName>
        <fullName evidence="5">Putative ABC transporter ATP-binding protein YknY</fullName>
        <ecNumber evidence="5">3.6.3.-</ecNumber>
    </submittedName>
</protein>
<dbReference type="EMBL" id="CP028271">
    <property type="protein sequence ID" value="QHM71894.1"/>
    <property type="molecule type" value="Genomic_DNA"/>
</dbReference>
<dbReference type="InterPro" id="IPR027417">
    <property type="entry name" value="P-loop_NTPase"/>
</dbReference>
<dbReference type="SMART" id="SM00382">
    <property type="entry name" value="AAA"/>
    <property type="match status" value="1"/>
</dbReference>
<proteinExistence type="inferred from homology"/>
<dbReference type="SUPFAM" id="SSF52540">
    <property type="entry name" value="P-loop containing nucleoside triphosphate hydrolases"/>
    <property type="match status" value="1"/>
</dbReference>
<dbReference type="GO" id="GO:0005524">
    <property type="term" value="F:ATP binding"/>
    <property type="evidence" value="ECO:0007669"/>
    <property type="project" value="UniProtKB-KW"/>
</dbReference>
<dbReference type="GO" id="GO:0016887">
    <property type="term" value="F:ATP hydrolysis activity"/>
    <property type="evidence" value="ECO:0007669"/>
    <property type="project" value="InterPro"/>
</dbReference>
<dbReference type="Gene3D" id="3.40.50.300">
    <property type="entry name" value="P-loop containing nucleotide triphosphate hydrolases"/>
    <property type="match status" value="1"/>
</dbReference>
<dbReference type="OrthoDB" id="5675710at2"/>
<dbReference type="Proteomes" id="UP000464053">
    <property type="component" value="Chromosome"/>
</dbReference>
<dbReference type="RefSeq" id="WP_160621821.1">
    <property type="nucleotide sequence ID" value="NZ_CP028271.1"/>
</dbReference>
<dbReference type="EC" id="3.6.3.-" evidence="5"/>
<evidence type="ECO:0000313" key="6">
    <source>
        <dbReference type="Proteomes" id="UP000464053"/>
    </source>
</evidence>
<accession>A0A6P1Q0W1</accession>
<keyword evidence="5" id="KW-0378">Hydrolase</keyword>
<name>A0A6P1Q0W1_9GAMM</name>
<keyword evidence="3 5" id="KW-0067">ATP-binding</keyword>
<evidence type="ECO:0000256" key="1">
    <source>
        <dbReference type="ARBA" id="ARBA00006526"/>
    </source>
</evidence>
<dbReference type="GO" id="GO:0022857">
    <property type="term" value="F:transmembrane transporter activity"/>
    <property type="evidence" value="ECO:0007669"/>
    <property type="project" value="TreeGrafter"/>
</dbReference>
<dbReference type="GO" id="GO:0005886">
    <property type="term" value="C:plasma membrane"/>
    <property type="evidence" value="ECO:0007669"/>
    <property type="project" value="TreeGrafter"/>
</dbReference>